<gene>
    <name evidence="12" type="primary">yajC</name>
    <name evidence="12" type="ORF">JM658_08995</name>
</gene>
<organism evidence="12 13">
    <name type="scientific">Joostella atrarenae</name>
    <dbReference type="NCBI Taxonomy" id="679257"/>
    <lineage>
        <taxon>Bacteria</taxon>
        <taxon>Pseudomonadati</taxon>
        <taxon>Bacteroidota</taxon>
        <taxon>Flavobacteriia</taxon>
        <taxon>Flavobacteriales</taxon>
        <taxon>Flavobacteriaceae</taxon>
        <taxon>Joostella</taxon>
    </lineage>
</organism>
<keyword evidence="13" id="KW-1185">Reference proteome</keyword>
<dbReference type="NCBIfam" id="TIGR00739">
    <property type="entry name" value="yajC"/>
    <property type="match status" value="1"/>
</dbReference>
<evidence type="ECO:0000313" key="12">
    <source>
        <dbReference type="EMBL" id="MCF8714962.1"/>
    </source>
</evidence>
<keyword evidence="8 11" id="KW-1133">Transmembrane helix</keyword>
<dbReference type="PANTHER" id="PTHR33909:SF1">
    <property type="entry name" value="SEC TRANSLOCON ACCESSORY COMPLEX SUBUNIT YAJC"/>
    <property type="match status" value="1"/>
</dbReference>
<evidence type="ECO:0000256" key="5">
    <source>
        <dbReference type="ARBA" id="ARBA00022475"/>
    </source>
</evidence>
<evidence type="ECO:0000256" key="9">
    <source>
        <dbReference type="ARBA" id="ARBA00023010"/>
    </source>
</evidence>
<sequence length="99" mass="11278">MEAINQFAPFILIFAVMYFFMIRPSMKKQKQEKKFAQELKKGDRVITKSGLHGKIVDLNNDNTCVIETMAGKMKFERSALSLELSQKLNAPAAPVKEKK</sequence>
<dbReference type="Proteomes" id="UP000829517">
    <property type="component" value="Unassembled WGS sequence"/>
</dbReference>
<keyword evidence="6 11" id="KW-0812">Transmembrane</keyword>
<evidence type="ECO:0000256" key="7">
    <source>
        <dbReference type="ARBA" id="ARBA00022927"/>
    </source>
</evidence>
<dbReference type="SMART" id="SM01323">
    <property type="entry name" value="YajC"/>
    <property type="match status" value="1"/>
</dbReference>
<proteinExistence type="inferred from homology"/>
<comment type="caution">
    <text evidence="12">The sequence shown here is derived from an EMBL/GenBank/DDBJ whole genome shotgun (WGS) entry which is preliminary data.</text>
</comment>
<feature type="transmembrane region" description="Helical" evidence="11">
    <location>
        <begin position="6"/>
        <end position="24"/>
    </location>
</feature>
<evidence type="ECO:0000256" key="3">
    <source>
        <dbReference type="ARBA" id="ARBA00014962"/>
    </source>
</evidence>
<evidence type="ECO:0000256" key="2">
    <source>
        <dbReference type="ARBA" id="ARBA00006742"/>
    </source>
</evidence>
<evidence type="ECO:0000256" key="1">
    <source>
        <dbReference type="ARBA" id="ARBA00004162"/>
    </source>
</evidence>
<evidence type="ECO:0000256" key="11">
    <source>
        <dbReference type="SAM" id="Phobius"/>
    </source>
</evidence>
<keyword evidence="9" id="KW-0811">Translocation</keyword>
<dbReference type="Pfam" id="PF02699">
    <property type="entry name" value="YajC"/>
    <property type="match status" value="1"/>
</dbReference>
<evidence type="ECO:0000256" key="6">
    <source>
        <dbReference type="ARBA" id="ARBA00022692"/>
    </source>
</evidence>
<name>A0ABS9J3E8_9FLAO</name>
<protein>
    <recommendedName>
        <fullName evidence="3">Sec translocon accessory complex subunit YajC</fullName>
    </recommendedName>
</protein>
<keyword evidence="5" id="KW-1003">Cell membrane</keyword>
<dbReference type="RefSeq" id="WP_236958928.1">
    <property type="nucleotide sequence ID" value="NZ_JAETXX010000004.1"/>
</dbReference>
<accession>A0ABS9J3E8</accession>
<keyword evidence="7" id="KW-0653">Protein transport</keyword>
<dbReference type="InterPro" id="IPR003849">
    <property type="entry name" value="Preprotein_translocase_YajC"/>
</dbReference>
<comment type="subcellular location">
    <subcellularLocation>
        <location evidence="1">Cell membrane</location>
        <topology evidence="1">Single-pass membrane protein</topology>
    </subcellularLocation>
</comment>
<evidence type="ECO:0000256" key="10">
    <source>
        <dbReference type="ARBA" id="ARBA00023136"/>
    </source>
</evidence>
<dbReference type="PANTHER" id="PTHR33909">
    <property type="entry name" value="SEC TRANSLOCON ACCESSORY COMPLEX SUBUNIT YAJC"/>
    <property type="match status" value="1"/>
</dbReference>
<keyword evidence="4" id="KW-0813">Transport</keyword>
<reference evidence="12 13" key="1">
    <citation type="submission" date="2021-01" db="EMBL/GenBank/DDBJ databases">
        <title>Genome sequencing of Joostella atrarenae M1-2 (= KCTC 23194).</title>
        <authorList>
            <person name="Zakaria M.R."/>
            <person name="Lam M.Q."/>
            <person name="Chong C.S."/>
        </authorList>
    </citation>
    <scope>NUCLEOTIDE SEQUENCE [LARGE SCALE GENOMIC DNA]</scope>
    <source>
        <strain evidence="12 13">M1-2</strain>
    </source>
</reference>
<keyword evidence="10 11" id="KW-0472">Membrane</keyword>
<evidence type="ECO:0000256" key="4">
    <source>
        <dbReference type="ARBA" id="ARBA00022448"/>
    </source>
</evidence>
<dbReference type="PRINTS" id="PR01853">
    <property type="entry name" value="YAJCTRNLCASE"/>
</dbReference>
<dbReference type="EMBL" id="JAETXX010000004">
    <property type="protein sequence ID" value="MCF8714962.1"/>
    <property type="molecule type" value="Genomic_DNA"/>
</dbReference>
<comment type="similarity">
    <text evidence="2">Belongs to the YajC family.</text>
</comment>
<evidence type="ECO:0000256" key="8">
    <source>
        <dbReference type="ARBA" id="ARBA00022989"/>
    </source>
</evidence>
<evidence type="ECO:0000313" key="13">
    <source>
        <dbReference type="Proteomes" id="UP000829517"/>
    </source>
</evidence>